<evidence type="ECO:0000256" key="1">
    <source>
        <dbReference type="ARBA" id="ARBA00007594"/>
    </source>
</evidence>
<dbReference type="InterPro" id="IPR036919">
    <property type="entry name" value="Ribo_uL30_ferredoxin-like_sf"/>
</dbReference>
<keyword evidence="4 5" id="KW-0687">Ribonucleoprotein</keyword>
<dbReference type="CDD" id="cd01658">
    <property type="entry name" value="Ribosomal_L30"/>
    <property type="match status" value="1"/>
</dbReference>
<comment type="similarity">
    <text evidence="1 5">Belongs to the universal ribosomal protein uL30 family.</text>
</comment>
<evidence type="ECO:0000256" key="4">
    <source>
        <dbReference type="ARBA" id="ARBA00023274"/>
    </source>
</evidence>
<dbReference type="EMBL" id="QQZY01000003">
    <property type="protein sequence ID" value="RDI74659.1"/>
    <property type="molecule type" value="Genomic_DNA"/>
</dbReference>
<dbReference type="OrthoDB" id="9812790at2"/>
<comment type="subunit">
    <text evidence="2 5">Part of the 50S ribosomal subunit.</text>
</comment>
<comment type="caution">
    <text evidence="7">The sequence shown here is derived from an EMBL/GenBank/DDBJ whole genome shotgun (WGS) entry which is preliminary data.</text>
</comment>
<evidence type="ECO:0000256" key="3">
    <source>
        <dbReference type="ARBA" id="ARBA00022980"/>
    </source>
</evidence>
<dbReference type="GO" id="GO:0022625">
    <property type="term" value="C:cytosolic large ribosomal subunit"/>
    <property type="evidence" value="ECO:0007669"/>
    <property type="project" value="TreeGrafter"/>
</dbReference>
<name>A0A7M2YYT5_9ACTN</name>
<evidence type="ECO:0000256" key="5">
    <source>
        <dbReference type="HAMAP-Rule" id="MF_01371"/>
    </source>
</evidence>
<dbReference type="GO" id="GO:0003735">
    <property type="term" value="F:structural constituent of ribosome"/>
    <property type="evidence" value="ECO:0007669"/>
    <property type="project" value="InterPro"/>
</dbReference>
<dbReference type="PANTHER" id="PTHR15892:SF2">
    <property type="entry name" value="LARGE RIBOSOMAL SUBUNIT PROTEIN UL30M"/>
    <property type="match status" value="1"/>
</dbReference>
<reference evidence="7 8" key="1">
    <citation type="submission" date="2018-07" db="EMBL/GenBank/DDBJ databases">
        <title>High-quality-draft genome sequence of Gaiella occulta.</title>
        <authorList>
            <person name="Severino R."/>
            <person name="Froufe H.J.C."/>
            <person name="Rainey F.A."/>
            <person name="Barroso C."/>
            <person name="Albuquerque L."/>
            <person name="Lobo-Da-Cunha A."/>
            <person name="Da Costa M.S."/>
            <person name="Egas C."/>
        </authorList>
    </citation>
    <scope>NUCLEOTIDE SEQUENCE [LARGE SCALE GENOMIC DNA]</scope>
    <source>
        <strain evidence="7 8">F2-233</strain>
    </source>
</reference>
<dbReference type="GO" id="GO:0006412">
    <property type="term" value="P:translation"/>
    <property type="evidence" value="ECO:0007669"/>
    <property type="project" value="UniProtKB-UniRule"/>
</dbReference>
<accession>A0A7M2YYT5</accession>
<dbReference type="Gene3D" id="3.30.1390.20">
    <property type="entry name" value="Ribosomal protein L30, ferredoxin-like fold domain"/>
    <property type="match status" value="1"/>
</dbReference>
<dbReference type="Proteomes" id="UP000254134">
    <property type="component" value="Unassembled WGS sequence"/>
</dbReference>
<dbReference type="SUPFAM" id="SSF55129">
    <property type="entry name" value="Ribosomal protein L30p/L7e"/>
    <property type="match status" value="1"/>
</dbReference>
<dbReference type="NCBIfam" id="TIGR01308">
    <property type="entry name" value="rpmD_bact"/>
    <property type="match status" value="1"/>
</dbReference>
<protein>
    <recommendedName>
        <fullName evidence="5">Large ribosomal subunit protein uL30</fullName>
    </recommendedName>
</protein>
<dbReference type="AlphaFoldDB" id="A0A7M2YYT5"/>
<keyword evidence="3 5" id="KW-0689">Ribosomal protein</keyword>
<keyword evidence="8" id="KW-1185">Reference proteome</keyword>
<dbReference type="Pfam" id="PF00327">
    <property type="entry name" value="Ribosomal_L30"/>
    <property type="match status" value="1"/>
</dbReference>
<evidence type="ECO:0000259" key="6">
    <source>
        <dbReference type="Pfam" id="PF00327"/>
    </source>
</evidence>
<dbReference type="RefSeq" id="WP_114795969.1">
    <property type="nucleotide sequence ID" value="NZ_QQZY01000003.1"/>
</dbReference>
<dbReference type="PANTHER" id="PTHR15892">
    <property type="entry name" value="MITOCHONDRIAL RIBOSOMAL PROTEIN L30"/>
    <property type="match status" value="1"/>
</dbReference>
<organism evidence="7 8">
    <name type="scientific">Gaiella occulta</name>
    <dbReference type="NCBI Taxonomy" id="1002870"/>
    <lineage>
        <taxon>Bacteria</taxon>
        <taxon>Bacillati</taxon>
        <taxon>Actinomycetota</taxon>
        <taxon>Thermoleophilia</taxon>
        <taxon>Gaiellales</taxon>
        <taxon>Gaiellaceae</taxon>
        <taxon>Gaiella</taxon>
    </lineage>
</organism>
<evidence type="ECO:0000256" key="2">
    <source>
        <dbReference type="ARBA" id="ARBA00011838"/>
    </source>
</evidence>
<dbReference type="InterPro" id="IPR016082">
    <property type="entry name" value="Ribosomal_uL30_ferredoxin-like"/>
</dbReference>
<proteinExistence type="inferred from homology"/>
<evidence type="ECO:0000313" key="8">
    <source>
        <dbReference type="Proteomes" id="UP000254134"/>
    </source>
</evidence>
<dbReference type="InterPro" id="IPR005996">
    <property type="entry name" value="Ribosomal_uL30_bac-type"/>
</dbReference>
<evidence type="ECO:0000313" key="7">
    <source>
        <dbReference type="EMBL" id="RDI74659.1"/>
    </source>
</evidence>
<dbReference type="HAMAP" id="MF_01371_B">
    <property type="entry name" value="Ribosomal_uL30_B"/>
    <property type="match status" value="1"/>
</dbReference>
<feature type="domain" description="Large ribosomal subunit protein uL30-like ferredoxin-like fold" evidence="6">
    <location>
        <begin position="4"/>
        <end position="54"/>
    </location>
</feature>
<reference evidence="8" key="2">
    <citation type="journal article" date="2019" name="MicrobiologyOpen">
        <title>High-quality draft genome sequence of Gaiella occulta isolated from a 150 meter deep mineral water borehole and comparison with the genome sequences of other deep-branching lineages of the phylum Actinobacteria.</title>
        <authorList>
            <person name="Severino R."/>
            <person name="Froufe H.J.C."/>
            <person name="Barroso C."/>
            <person name="Albuquerque L."/>
            <person name="Lobo-da-Cunha A."/>
            <person name="da Costa M.S."/>
            <person name="Egas C."/>
        </authorList>
    </citation>
    <scope>NUCLEOTIDE SEQUENCE [LARGE SCALE GENOMIC DNA]</scope>
    <source>
        <strain evidence="8">F2-233</strain>
    </source>
</reference>
<dbReference type="PIRSF" id="PIRSF002211">
    <property type="entry name" value="Ribosomal_L30_bac-type"/>
    <property type="match status" value="1"/>
</dbReference>
<gene>
    <name evidence="5" type="primary">rpmD</name>
    <name evidence="7" type="ORF">Gocc_1548</name>
</gene>
<sequence length="61" mass="6657">MSTVKVTQVRSTIGQSKAHEGTIRALGLGKIGRSAEHRRSPELEGQLRHVAHLVRVEGKDS</sequence>